<keyword evidence="3" id="KW-1185">Reference proteome</keyword>
<organism evidence="2 3">
    <name type="scientific">Tilletia horrida</name>
    <dbReference type="NCBI Taxonomy" id="155126"/>
    <lineage>
        <taxon>Eukaryota</taxon>
        <taxon>Fungi</taxon>
        <taxon>Dikarya</taxon>
        <taxon>Basidiomycota</taxon>
        <taxon>Ustilaginomycotina</taxon>
        <taxon>Exobasidiomycetes</taxon>
        <taxon>Tilletiales</taxon>
        <taxon>Tilletiaceae</taxon>
        <taxon>Tilletia</taxon>
    </lineage>
</organism>
<protein>
    <submittedName>
        <fullName evidence="2">Uncharacterized protein</fullName>
    </submittedName>
</protein>
<reference evidence="2" key="1">
    <citation type="journal article" date="2023" name="PhytoFront">
        <title>Draft Genome Resources of Seven Strains of Tilletia horrida, Causal Agent of Kernel Smut of Rice.</title>
        <authorList>
            <person name="Khanal S."/>
            <person name="Antony Babu S."/>
            <person name="Zhou X.G."/>
        </authorList>
    </citation>
    <scope>NUCLEOTIDE SEQUENCE</scope>
    <source>
        <strain evidence="2">TX6</strain>
    </source>
</reference>
<evidence type="ECO:0000313" key="2">
    <source>
        <dbReference type="EMBL" id="KAK0556308.1"/>
    </source>
</evidence>
<comment type="caution">
    <text evidence="2">The sequence shown here is derived from an EMBL/GenBank/DDBJ whole genome shotgun (WGS) entry which is preliminary data.</text>
</comment>
<accession>A0AAN6GWN8</accession>
<dbReference type="EMBL" id="JAPDMZ010000017">
    <property type="protein sequence ID" value="KAK0556308.1"/>
    <property type="molecule type" value="Genomic_DNA"/>
</dbReference>
<dbReference type="Proteomes" id="UP001176517">
    <property type="component" value="Unassembled WGS sequence"/>
</dbReference>
<name>A0AAN6GWN8_9BASI</name>
<dbReference type="AlphaFoldDB" id="A0AAN6GWN8"/>
<evidence type="ECO:0000256" key="1">
    <source>
        <dbReference type="SAM" id="MobiDB-lite"/>
    </source>
</evidence>
<proteinExistence type="predicted"/>
<gene>
    <name evidence="2" type="ORF">OC846_001263</name>
</gene>
<feature type="region of interest" description="Disordered" evidence="1">
    <location>
        <begin position="217"/>
        <end position="244"/>
    </location>
</feature>
<sequence length="271" mass="29314">MSSKVTLAVLKWPTQRALSNDEWSFILGAINNSGHGSSKDFERWWSQHFNKSLDWALLNLFRNTTAGLAWKGLHPNNSDSIELNVAHTCLEDWASSGLAELVLVSSGGKLGVQIRLANVLVAEPELALADIFWTLPSAVLSEPSAIGADPSALEPLRYTGSLAVLPPSPGPQISNADATYEAGVSFLDWRDPANTPPCALNETDPFLKMTTYFPPESEDACSQVGAGDRYPLSRSRTEDDLEDVTTDGSVTDMLNAARSFPLLKLSLTTPP</sequence>
<evidence type="ECO:0000313" key="3">
    <source>
        <dbReference type="Proteomes" id="UP001176517"/>
    </source>
</evidence>